<organism evidence="1">
    <name type="scientific">Podoviridae sp. ctXSp1</name>
    <dbReference type="NCBI Taxonomy" id="2825256"/>
    <lineage>
        <taxon>Viruses</taxon>
        <taxon>Duplodnaviria</taxon>
        <taxon>Heunggongvirae</taxon>
        <taxon>Uroviricota</taxon>
        <taxon>Caudoviricetes</taxon>
    </lineage>
</organism>
<name>A0A8S5PZ50_9CAUD</name>
<dbReference type="EMBL" id="BK015539">
    <property type="protein sequence ID" value="DAE11889.1"/>
    <property type="molecule type" value="Genomic_DNA"/>
</dbReference>
<reference evidence="1" key="1">
    <citation type="journal article" date="2021" name="Proc. Natl. Acad. Sci. U.S.A.">
        <title>A Catalog of Tens of Thousands of Viruses from Human Metagenomes Reveals Hidden Associations with Chronic Diseases.</title>
        <authorList>
            <person name="Tisza M.J."/>
            <person name="Buck C.B."/>
        </authorList>
    </citation>
    <scope>NUCLEOTIDE SEQUENCE</scope>
    <source>
        <strain evidence="1">CtXSp1</strain>
    </source>
</reference>
<dbReference type="SUPFAM" id="SSF52266">
    <property type="entry name" value="SGNH hydrolase"/>
    <property type="match status" value="1"/>
</dbReference>
<proteinExistence type="predicted"/>
<accession>A0A8S5PZ50</accession>
<evidence type="ECO:0000313" key="1">
    <source>
        <dbReference type="EMBL" id="DAE11889.1"/>
    </source>
</evidence>
<sequence>MTSMPVGGDPRIDALNSALYHLQPPQTPYSTPFTYNNGLTMLEIIERIRQAVIDTINYAEGFGKEVEVMVKKINETADKWAKDSKQKLDDFEAFLNDSRVSTEAKINAMNALIEEFKAKLIKTAISPSTVTYNGNKVSNGGLMHEMMNGDRYTALTTNVMYAIEAHINSIEQAIRNDFYNKTQADNRYLLNPHKEHMIIIGSSNGSTDGGKWVNDIARDMGYIPHNQSIGGGAFTSAMSARFITQLRNAYTDLEKAGLNNHVGAILFVDMLNDIRAMANISEQAQFACDYILEKWPYAKVYCIPVIWNDSSLNSGKMSESITSRTSEFLWSFERMQPAVCEGSRSWFHGDTSVIRGSDEVHLTDAGYQTARHLFMSWVNGGSGWQNYGWRNLNDYGTDANGVKKDTMTLRIQRQGDTAYLRGWFSVIQTLGADHPFWSIPRWATPYSNQYFQIMQDNQTWKTCYVNTASQLAASGLKAGENYYVFTSWQVL</sequence>
<protein>
    <submittedName>
        <fullName evidence="1">Acyl-CoA thioesterase</fullName>
    </submittedName>
</protein>